<evidence type="ECO:0000313" key="24">
    <source>
        <dbReference type="Proteomes" id="UP001443914"/>
    </source>
</evidence>
<feature type="binding site" evidence="18">
    <location>
        <position position="75"/>
    </location>
    <ligand>
        <name>Ca(2+)</name>
        <dbReference type="ChEBI" id="CHEBI:29108"/>
        <label>1</label>
    </ligand>
</feature>
<dbReference type="InterPro" id="IPR002016">
    <property type="entry name" value="Haem_peroxidase"/>
</dbReference>
<comment type="similarity">
    <text evidence="21">Belongs to the peroxidase family. Classical plant (class III) peroxidase subfamily.</text>
</comment>
<dbReference type="PANTHER" id="PTHR31517:SF59">
    <property type="entry name" value="PEROXIDASE"/>
    <property type="match status" value="1"/>
</dbReference>
<comment type="caution">
    <text evidence="23">The sequence shown here is derived from an EMBL/GenBank/DDBJ whole genome shotgun (WGS) entry which is preliminary data.</text>
</comment>
<dbReference type="InterPro" id="IPR010255">
    <property type="entry name" value="Haem_peroxidase_sf"/>
</dbReference>
<evidence type="ECO:0000256" key="2">
    <source>
        <dbReference type="ARBA" id="ARBA00002322"/>
    </source>
</evidence>
<evidence type="ECO:0000256" key="19">
    <source>
        <dbReference type="PIRSR" id="PIRSR600823-4"/>
    </source>
</evidence>
<dbReference type="Gene3D" id="1.10.420.10">
    <property type="entry name" value="Peroxidase, domain 2"/>
    <property type="match status" value="1"/>
</dbReference>
<feature type="domain" description="Plant heme peroxidase family profile" evidence="22">
    <location>
        <begin position="26"/>
        <end position="327"/>
    </location>
</feature>
<comment type="catalytic activity">
    <reaction evidence="1 21">
        <text>2 a phenolic donor + H2O2 = 2 a phenolic radical donor + 2 H2O</text>
        <dbReference type="Rhea" id="RHEA:56136"/>
        <dbReference type="ChEBI" id="CHEBI:15377"/>
        <dbReference type="ChEBI" id="CHEBI:16240"/>
        <dbReference type="ChEBI" id="CHEBI:139520"/>
        <dbReference type="ChEBI" id="CHEBI:139521"/>
        <dbReference type="EC" id="1.11.1.7"/>
    </reaction>
</comment>
<dbReference type="PRINTS" id="PR00461">
    <property type="entry name" value="PLPEROXIDASE"/>
</dbReference>
<keyword evidence="5 21" id="KW-0964">Secreted</keyword>
<dbReference type="Proteomes" id="UP001443914">
    <property type="component" value="Unassembled WGS sequence"/>
</dbReference>
<keyword evidence="6 21" id="KW-0575">Peroxidase</keyword>
<comment type="cofactor">
    <cofactor evidence="18 21">
        <name>Ca(2+)</name>
        <dbReference type="ChEBI" id="CHEBI:29108"/>
    </cofactor>
    <text evidence="18 21">Binds 2 calcium ions per subunit.</text>
</comment>
<feature type="disulfide bond" evidence="20">
    <location>
        <begin position="71"/>
        <end position="76"/>
    </location>
</feature>
<keyword evidence="14" id="KW-0325">Glycoprotein</keyword>
<dbReference type="SUPFAM" id="SSF48113">
    <property type="entry name" value="Heme-dependent peroxidases"/>
    <property type="match status" value="1"/>
</dbReference>
<evidence type="ECO:0000256" key="20">
    <source>
        <dbReference type="PIRSR" id="PIRSR600823-5"/>
    </source>
</evidence>
<evidence type="ECO:0000256" key="5">
    <source>
        <dbReference type="ARBA" id="ARBA00022525"/>
    </source>
</evidence>
<dbReference type="Pfam" id="PF00141">
    <property type="entry name" value="peroxidase"/>
    <property type="match status" value="1"/>
</dbReference>
<dbReference type="CDD" id="cd00693">
    <property type="entry name" value="secretory_peroxidase"/>
    <property type="match status" value="1"/>
</dbReference>
<evidence type="ECO:0000256" key="12">
    <source>
        <dbReference type="ARBA" id="ARBA00023004"/>
    </source>
</evidence>
<feature type="binding site" evidence="17">
    <location>
        <position position="162"/>
    </location>
    <ligand>
        <name>substrate</name>
    </ligand>
</feature>
<dbReference type="FunFam" id="1.10.520.10:FF:000006">
    <property type="entry name" value="Peroxidase"/>
    <property type="match status" value="1"/>
</dbReference>
<feature type="disulfide bond" evidence="20">
    <location>
        <begin position="36"/>
        <end position="114"/>
    </location>
</feature>
<evidence type="ECO:0000256" key="21">
    <source>
        <dbReference type="RuleBase" id="RU362060"/>
    </source>
</evidence>
<keyword evidence="15 21" id="KW-0376">Hydrogen peroxide</keyword>
<dbReference type="GO" id="GO:0042744">
    <property type="term" value="P:hydrogen peroxide catabolic process"/>
    <property type="evidence" value="ECO:0007669"/>
    <property type="project" value="UniProtKB-KW"/>
</dbReference>
<feature type="binding site" evidence="18">
    <location>
        <position position="70"/>
    </location>
    <ligand>
        <name>Ca(2+)</name>
        <dbReference type="ChEBI" id="CHEBI:29108"/>
        <label>1</label>
    </ligand>
</feature>
<dbReference type="EC" id="1.11.1.7" evidence="4 21"/>
<sequence>MKFSSSLASFAMGVILMTLVSQCYANLKVGYYAGKCGKYDVEELVFDVVKAYTAKDPNTVGYLIRLQFHDCIVRGCDASVLLEGPKTEKTASPNLSLRGFAVIDATKDALESVCPGVVSCSDILILAARSAVSLSGGKWYKAETGRRDGRVSSQSEALANLPSVNMPVQNAVNLFNSRGLTKEDFVVLLGGHTVGNVHCDKFQDRLYNFHNTGKSDARMNPALLNTLKNTCPRKTKINKTTFLDQTPKSYYKIDNGYYKQLVANRGILEIDANIAISPLTNSIVKKLAYSNGGYFLDKFGQAMIKMGRIGVLTGKQGEIRRSCSAVNRH</sequence>
<evidence type="ECO:0000256" key="13">
    <source>
        <dbReference type="ARBA" id="ARBA00023157"/>
    </source>
</evidence>
<dbReference type="PANTHER" id="PTHR31517">
    <property type="match status" value="1"/>
</dbReference>
<evidence type="ECO:0000259" key="22">
    <source>
        <dbReference type="PROSITE" id="PS50873"/>
    </source>
</evidence>
<feature type="signal peptide" evidence="21">
    <location>
        <begin position="1"/>
        <end position="25"/>
    </location>
</feature>
<feature type="binding site" evidence="18">
    <location>
        <position position="254"/>
    </location>
    <ligand>
        <name>Ca(2+)</name>
        <dbReference type="ChEBI" id="CHEBI:29108"/>
        <label>2</label>
    </ligand>
</feature>
<feature type="binding site" evidence="18">
    <location>
        <position position="88"/>
    </location>
    <ligand>
        <name>Ca(2+)</name>
        <dbReference type="ChEBI" id="CHEBI:29108"/>
        <label>1</label>
    </ligand>
</feature>
<dbReference type="AlphaFoldDB" id="A0AAW1L2H6"/>
<evidence type="ECO:0000256" key="10">
    <source>
        <dbReference type="ARBA" id="ARBA00022837"/>
    </source>
</evidence>
<evidence type="ECO:0000313" key="23">
    <source>
        <dbReference type="EMBL" id="KAK9727151.1"/>
    </source>
</evidence>
<evidence type="ECO:0000256" key="11">
    <source>
        <dbReference type="ARBA" id="ARBA00023002"/>
    </source>
</evidence>
<dbReference type="GO" id="GO:0006979">
    <property type="term" value="P:response to oxidative stress"/>
    <property type="evidence" value="ECO:0007669"/>
    <property type="project" value="UniProtKB-UniRule"/>
</dbReference>
<feature type="disulfide bond" evidence="20">
    <location>
        <begin position="120"/>
        <end position="323"/>
    </location>
</feature>
<keyword evidence="11 21" id="KW-0560">Oxidoreductase</keyword>
<dbReference type="PROSITE" id="PS00436">
    <property type="entry name" value="PEROXIDASE_2"/>
    <property type="match status" value="1"/>
</dbReference>
<comment type="subcellular location">
    <subcellularLocation>
        <location evidence="3 21">Secreted</location>
    </subcellularLocation>
</comment>
<evidence type="ECO:0000256" key="18">
    <source>
        <dbReference type="PIRSR" id="PIRSR600823-3"/>
    </source>
</evidence>
<dbReference type="FunFam" id="1.10.420.10:FF:000007">
    <property type="entry name" value="Peroxidase"/>
    <property type="match status" value="1"/>
</dbReference>
<dbReference type="PRINTS" id="PR00458">
    <property type="entry name" value="PEROXIDASE"/>
</dbReference>
<evidence type="ECO:0000256" key="14">
    <source>
        <dbReference type="ARBA" id="ARBA00023180"/>
    </source>
</evidence>
<feature type="site" description="Transition state stabilizer" evidence="19">
    <location>
        <position position="65"/>
    </location>
</feature>
<evidence type="ECO:0000256" key="16">
    <source>
        <dbReference type="PIRSR" id="PIRSR600823-1"/>
    </source>
</evidence>
<dbReference type="GO" id="GO:0005576">
    <property type="term" value="C:extracellular region"/>
    <property type="evidence" value="ECO:0007669"/>
    <property type="project" value="UniProtKB-SubCell"/>
</dbReference>
<evidence type="ECO:0000256" key="9">
    <source>
        <dbReference type="ARBA" id="ARBA00022729"/>
    </source>
</evidence>
<protein>
    <recommendedName>
        <fullName evidence="4 21">Peroxidase</fullName>
        <ecNumber evidence="4 21">1.11.1.7</ecNumber>
    </recommendedName>
</protein>
<feature type="active site" description="Proton acceptor" evidence="16">
    <location>
        <position position="69"/>
    </location>
</feature>
<dbReference type="GO" id="GO:0140825">
    <property type="term" value="F:lactoperoxidase activity"/>
    <property type="evidence" value="ECO:0007669"/>
    <property type="project" value="UniProtKB-EC"/>
</dbReference>
<feature type="binding site" evidence="18">
    <location>
        <position position="77"/>
    </location>
    <ligand>
        <name>Ca(2+)</name>
        <dbReference type="ChEBI" id="CHEBI:29108"/>
        <label>1</label>
    </ligand>
</feature>
<feature type="binding site" evidence="18">
    <location>
        <position position="193"/>
    </location>
    <ligand>
        <name>Ca(2+)</name>
        <dbReference type="ChEBI" id="CHEBI:29108"/>
        <label>2</label>
    </ligand>
</feature>
<dbReference type="InterPro" id="IPR000823">
    <property type="entry name" value="Peroxidase_pln"/>
</dbReference>
<accession>A0AAW1L2H6</accession>
<feature type="chain" id="PRO_5043112208" description="Peroxidase" evidence="21">
    <location>
        <begin position="26"/>
        <end position="329"/>
    </location>
</feature>
<proteinExistence type="inferred from homology"/>
<evidence type="ECO:0000256" key="6">
    <source>
        <dbReference type="ARBA" id="ARBA00022559"/>
    </source>
</evidence>
<keyword evidence="8 18" id="KW-0479">Metal-binding</keyword>
<keyword evidence="12 18" id="KW-0408">Iron</keyword>
<name>A0AAW1L2H6_SAPOF</name>
<evidence type="ECO:0000256" key="17">
    <source>
        <dbReference type="PIRSR" id="PIRSR600823-2"/>
    </source>
</evidence>
<evidence type="ECO:0000256" key="3">
    <source>
        <dbReference type="ARBA" id="ARBA00004613"/>
    </source>
</evidence>
<keyword evidence="7 21" id="KW-0349">Heme</keyword>
<feature type="binding site" evidence="18">
    <location>
        <position position="79"/>
    </location>
    <ligand>
        <name>Ca(2+)</name>
        <dbReference type="ChEBI" id="CHEBI:29108"/>
        <label>1</label>
    </ligand>
</feature>
<organism evidence="23 24">
    <name type="scientific">Saponaria officinalis</name>
    <name type="common">Common soapwort</name>
    <name type="synonym">Lychnis saponaria</name>
    <dbReference type="NCBI Taxonomy" id="3572"/>
    <lineage>
        <taxon>Eukaryota</taxon>
        <taxon>Viridiplantae</taxon>
        <taxon>Streptophyta</taxon>
        <taxon>Embryophyta</taxon>
        <taxon>Tracheophyta</taxon>
        <taxon>Spermatophyta</taxon>
        <taxon>Magnoliopsida</taxon>
        <taxon>eudicotyledons</taxon>
        <taxon>Gunneridae</taxon>
        <taxon>Pentapetalae</taxon>
        <taxon>Caryophyllales</taxon>
        <taxon>Caryophyllaceae</taxon>
        <taxon>Caryophylleae</taxon>
        <taxon>Saponaria</taxon>
    </lineage>
</organism>
<evidence type="ECO:0000256" key="1">
    <source>
        <dbReference type="ARBA" id="ARBA00000189"/>
    </source>
</evidence>
<feature type="binding site" description="axial binding residue" evidence="18">
    <location>
        <position position="192"/>
    </location>
    <ligand>
        <name>heme b</name>
        <dbReference type="ChEBI" id="CHEBI:60344"/>
    </ligand>
    <ligandPart>
        <name>Fe</name>
        <dbReference type="ChEBI" id="CHEBI:18248"/>
    </ligandPart>
</feature>
<comment type="cofactor">
    <cofactor evidence="18 21">
        <name>heme b</name>
        <dbReference type="ChEBI" id="CHEBI:60344"/>
    </cofactor>
    <text evidence="18 21">Binds 1 heme b (iron(II)-protoporphyrin IX) group per subunit.</text>
</comment>
<evidence type="ECO:0000256" key="8">
    <source>
        <dbReference type="ARBA" id="ARBA00022723"/>
    </source>
</evidence>
<feature type="binding site" evidence="18">
    <location>
        <position position="244"/>
    </location>
    <ligand>
        <name>Ca(2+)</name>
        <dbReference type="ChEBI" id="CHEBI:29108"/>
        <label>2</label>
    </ligand>
</feature>
<reference evidence="23" key="1">
    <citation type="submission" date="2024-03" db="EMBL/GenBank/DDBJ databases">
        <title>WGS assembly of Saponaria officinalis var. Norfolk2.</title>
        <authorList>
            <person name="Jenkins J."/>
            <person name="Shu S."/>
            <person name="Grimwood J."/>
            <person name="Barry K."/>
            <person name="Goodstein D."/>
            <person name="Schmutz J."/>
            <person name="Leebens-Mack J."/>
            <person name="Osbourn A."/>
        </authorList>
    </citation>
    <scope>NUCLEOTIDE SEQUENCE [LARGE SCALE GENOMIC DNA]</scope>
    <source>
        <strain evidence="23">JIC</strain>
    </source>
</reference>
<feature type="disulfide bond" evidence="20">
    <location>
        <begin position="199"/>
        <end position="231"/>
    </location>
</feature>
<evidence type="ECO:0000256" key="7">
    <source>
        <dbReference type="ARBA" id="ARBA00022617"/>
    </source>
</evidence>
<dbReference type="GO" id="GO:0020037">
    <property type="term" value="F:heme binding"/>
    <property type="evidence" value="ECO:0007669"/>
    <property type="project" value="UniProtKB-UniRule"/>
</dbReference>
<comment type="function">
    <text evidence="2">Removal of H(2)O(2), oxidation of toxic reductants, biosynthesis and degradation of lignin, suberization, auxin catabolism, response to environmental stresses such as wounding, pathogen attack and oxidative stress. These functions might be dependent on each isozyme/isoform in each plant tissue.</text>
</comment>
<keyword evidence="9 21" id="KW-0732">Signal</keyword>
<dbReference type="Gene3D" id="1.10.520.10">
    <property type="match status" value="1"/>
</dbReference>
<dbReference type="GO" id="GO:0046872">
    <property type="term" value="F:metal ion binding"/>
    <property type="evidence" value="ECO:0007669"/>
    <property type="project" value="UniProtKB-UniRule"/>
</dbReference>
<evidence type="ECO:0000256" key="15">
    <source>
        <dbReference type="ARBA" id="ARBA00023324"/>
    </source>
</evidence>
<dbReference type="PROSITE" id="PS50873">
    <property type="entry name" value="PEROXIDASE_4"/>
    <property type="match status" value="1"/>
</dbReference>
<evidence type="ECO:0000256" key="4">
    <source>
        <dbReference type="ARBA" id="ARBA00012313"/>
    </source>
</evidence>
<dbReference type="InterPro" id="IPR019794">
    <property type="entry name" value="Peroxidases_AS"/>
</dbReference>
<keyword evidence="24" id="KW-1185">Reference proteome</keyword>
<feature type="binding site" evidence="18">
    <location>
        <position position="73"/>
    </location>
    <ligand>
        <name>Ca(2+)</name>
        <dbReference type="ChEBI" id="CHEBI:29108"/>
        <label>1</label>
    </ligand>
</feature>
<gene>
    <name evidence="23" type="ORF">RND81_05G261800</name>
</gene>
<keyword evidence="10 18" id="KW-0106">Calcium</keyword>
<keyword evidence="13 20" id="KW-1015">Disulfide bond</keyword>
<dbReference type="EMBL" id="JBDFQZ010000005">
    <property type="protein sequence ID" value="KAK9727151.1"/>
    <property type="molecule type" value="Genomic_DNA"/>
</dbReference>
<dbReference type="InterPro" id="IPR033905">
    <property type="entry name" value="Secretory_peroxidase"/>
</dbReference>